<dbReference type="EMBL" id="CAEZXM010000219">
    <property type="protein sequence ID" value="CAB4699152.1"/>
    <property type="molecule type" value="Genomic_DNA"/>
</dbReference>
<feature type="transmembrane region" description="Helical" evidence="1">
    <location>
        <begin position="55"/>
        <end position="74"/>
    </location>
</feature>
<feature type="transmembrane region" description="Helical" evidence="1">
    <location>
        <begin position="21"/>
        <end position="43"/>
    </location>
</feature>
<evidence type="ECO:0000313" key="2">
    <source>
        <dbReference type="EMBL" id="CAB4699152.1"/>
    </source>
</evidence>
<keyword evidence="1" id="KW-0812">Transmembrane</keyword>
<proteinExistence type="predicted"/>
<dbReference type="AlphaFoldDB" id="A0A6J6PKW7"/>
<reference evidence="2" key="1">
    <citation type="submission" date="2020-05" db="EMBL/GenBank/DDBJ databases">
        <authorList>
            <person name="Chiriac C."/>
            <person name="Salcher M."/>
            <person name="Ghai R."/>
            <person name="Kavagutti S V."/>
        </authorList>
    </citation>
    <scope>NUCLEOTIDE SEQUENCE</scope>
</reference>
<sequence>MITVRHFVGSGAKVVTVKPEFILKCTLLVAAFASFLLSIIIYFNAGDDTNGRLNGIFIGIWVPSILALGTFLLAHRRTPQ</sequence>
<keyword evidence="1" id="KW-0472">Membrane</keyword>
<accession>A0A6J6PKW7</accession>
<protein>
    <submittedName>
        <fullName evidence="2">Unannotated protein</fullName>
    </submittedName>
</protein>
<name>A0A6J6PKW7_9ZZZZ</name>
<keyword evidence="1" id="KW-1133">Transmembrane helix</keyword>
<gene>
    <name evidence="2" type="ORF">UFOPK2366_01176</name>
</gene>
<evidence type="ECO:0000256" key="1">
    <source>
        <dbReference type="SAM" id="Phobius"/>
    </source>
</evidence>
<organism evidence="2">
    <name type="scientific">freshwater metagenome</name>
    <dbReference type="NCBI Taxonomy" id="449393"/>
    <lineage>
        <taxon>unclassified sequences</taxon>
        <taxon>metagenomes</taxon>
        <taxon>ecological metagenomes</taxon>
    </lineage>
</organism>